<feature type="compositionally biased region" description="Basic and acidic residues" evidence="3">
    <location>
        <begin position="241"/>
        <end position="250"/>
    </location>
</feature>
<feature type="region of interest" description="Disordered" evidence="3">
    <location>
        <begin position="47"/>
        <end position="121"/>
    </location>
</feature>
<evidence type="ECO:0000256" key="1">
    <source>
        <dbReference type="ARBA" id="ARBA00022737"/>
    </source>
</evidence>
<dbReference type="InterPro" id="IPR000225">
    <property type="entry name" value="Armadillo"/>
</dbReference>
<evidence type="ECO:0000313" key="5">
    <source>
        <dbReference type="Proteomes" id="UP000095751"/>
    </source>
</evidence>
<feature type="region of interest" description="Disordered" evidence="3">
    <location>
        <begin position="484"/>
        <end position="508"/>
    </location>
</feature>
<name>A0A1E7FCZ1_9STRA</name>
<keyword evidence="1" id="KW-0677">Repeat</keyword>
<organism evidence="4 5">
    <name type="scientific">Fragilariopsis cylindrus CCMP1102</name>
    <dbReference type="NCBI Taxonomy" id="635003"/>
    <lineage>
        <taxon>Eukaryota</taxon>
        <taxon>Sar</taxon>
        <taxon>Stramenopiles</taxon>
        <taxon>Ochrophyta</taxon>
        <taxon>Bacillariophyta</taxon>
        <taxon>Bacillariophyceae</taxon>
        <taxon>Bacillariophycidae</taxon>
        <taxon>Bacillariales</taxon>
        <taxon>Bacillariaceae</taxon>
        <taxon>Fragilariopsis</taxon>
    </lineage>
</organism>
<dbReference type="InterPro" id="IPR011989">
    <property type="entry name" value="ARM-like"/>
</dbReference>
<feature type="compositionally biased region" description="Polar residues" evidence="3">
    <location>
        <begin position="454"/>
        <end position="468"/>
    </location>
</feature>
<protein>
    <submittedName>
        <fullName evidence="4">ARM repeat-containing protein</fullName>
    </submittedName>
</protein>
<sequence length="1204" mass="132229">MNMIGDGKKKNQRKMIAGLLGKKSVPITVEGKVFQGRCLLCDPFPVAAAKSSPSPSTTKKVVATSATAVDDVRQRRKKSPVICHNNDSNYSKSPSSSSSSSSPRQQQQQQQPAPITADVAPLNVTRTTTAIPTKKNLQQHHQQQQQQQQQQRLETISGVPPRQQRTQTQNHRLETSDENFDNIDSRIQQEQQRQQQQQQQQQRIEHTTSNNNNINNSGMNIDARAAGPAAAKKVGVPKTLEVVHRSDRRPINNSNISGGSNGNNSDNDNIGSGGGGGNDTFNDDHSMVSAITMDIHLSQPYYEEDYIIPPQRRHRPGPERSTNNSALSANGNDFHNTTSDDIGHQINHNHHYQRPRRHPTSNSISNNNDNNRHRNESPELFRPPPPPTSSSAAAADGAVIIAREHRHDNNKDIEFRPPDDDGDDNNNNNNNNNNNDNDNDFPSFIMDDYDYNHDQNCPRQQQQQNDPTTAVVNASLSNIEHITMPQAPGLSSSSAAAGRDKDESKKEEVDDVSEIFRCLNFDECNPDNRVQALSSLDNILRSDSGDKREFISEHNVIETVSTLMWADMEIVEVQEAAMNLLFVIATCTASNINNDNDNDSGDTNNNMLSNKESVCDSILFTMQNHATVSAIQLKGCLIFASLAATSSDNKNNSDGSLSGAMIMVLNAMSNHGGSRKAGLQAIHHQCLLSAHAEDNKRRLVESKLENGISGIDVIIYAMEELQQDSAAMEWACELSWCMTSSKDLLKHFKDTSLHEHIVSICQHYMKNPIMVFLIEACVGTIANLSSLEDKRNELISLGAFELILDGLRDHGNSLGICCEATVALENFVLSSKIQDSIGKSEAVAMVVRVLNDMDSPKYTGVSFRALACMAAHSQEAKERIGTEEIINIVHESSSIYDDNSNVQEQFATLIAALAIGSEQISDLMIKHGVVDLLLDVMNRFPEERVQDAACLAFRNISTPWKRIEILCQSKPVPAVSFGTCYLRRKKKELAVNSQTVDYIIKAMQSHIESGDLLELACGALWIIVDSFDDQKVIVGNKAIDAVACAMVMHPNNTPTLENACGLLSNLSSEKSLAEAIGTVQGVSIVAEAMRNNGSSIALIETGCLTLKNITSMFPSFVQDASVAITSVINAMKENVKSTSLMKEACDLIWVLSSEEDNIRSKILALDGISILMKCLEQNSDDPEVQTSALRAFNQLATSNTQNGV</sequence>
<dbReference type="EMBL" id="KV784359">
    <property type="protein sequence ID" value="OEU15683.1"/>
    <property type="molecule type" value="Genomic_DNA"/>
</dbReference>
<evidence type="ECO:0000256" key="2">
    <source>
        <dbReference type="PROSITE-ProRule" id="PRU00259"/>
    </source>
</evidence>
<feature type="compositionally biased region" description="Basic and acidic residues" evidence="3">
    <location>
        <begin position="498"/>
        <end position="508"/>
    </location>
</feature>
<gene>
    <name evidence="4" type="ORF">FRACYDRAFT_240376</name>
</gene>
<feature type="compositionally biased region" description="Low complexity" evidence="3">
    <location>
        <begin position="209"/>
        <end position="238"/>
    </location>
</feature>
<dbReference type="AlphaFoldDB" id="A0A1E7FCZ1"/>
<dbReference type="InParanoid" id="A0A1E7FCZ1"/>
<proteinExistence type="predicted"/>
<dbReference type="OrthoDB" id="47935at2759"/>
<feature type="compositionally biased region" description="Low complexity" evidence="3">
    <location>
        <begin position="139"/>
        <end position="151"/>
    </location>
</feature>
<feature type="compositionally biased region" description="Basic residues" evidence="3">
    <location>
        <begin position="347"/>
        <end position="359"/>
    </location>
</feature>
<dbReference type="PANTHER" id="PTHR22895:SF0">
    <property type="entry name" value="ARMADILLO REPEAT-CONTAINING PROTEIN 6"/>
    <property type="match status" value="1"/>
</dbReference>
<dbReference type="KEGG" id="fcy:FRACYDRAFT_240376"/>
<feature type="region of interest" description="Disordered" evidence="3">
    <location>
        <begin position="134"/>
        <end position="285"/>
    </location>
</feature>
<dbReference type="PANTHER" id="PTHR22895">
    <property type="entry name" value="ARMADILLO REPEAT-CONTAINING PROTEIN 6"/>
    <property type="match status" value="1"/>
</dbReference>
<accession>A0A1E7FCZ1</accession>
<feature type="compositionally biased region" description="Low complexity" evidence="3">
    <location>
        <begin position="47"/>
        <end position="69"/>
    </location>
</feature>
<dbReference type="SUPFAM" id="SSF48371">
    <property type="entry name" value="ARM repeat"/>
    <property type="match status" value="2"/>
</dbReference>
<feature type="compositionally biased region" description="Low complexity" evidence="3">
    <location>
        <begin position="251"/>
        <end position="270"/>
    </location>
</feature>
<reference evidence="4 5" key="1">
    <citation type="submission" date="2016-09" db="EMBL/GenBank/DDBJ databases">
        <title>Extensive genetic diversity and differential bi-allelic expression allows diatom success in the polar Southern Ocean.</title>
        <authorList>
            <consortium name="DOE Joint Genome Institute"/>
            <person name="Mock T."/>
            <person name="Otillar R.P."/>
            <person name="Strauss J."/>
            <person name="Dupont C."/>
            <person name="Frickenhaus S."/>
            <person name="Maumus F."/>
            <person name="Mcmullan M."/>
            <person name="Sanges R."/>
            <person name="Schmutz J."/>
            <person name="Toseland A."/>
            <person name="Valas R."/>
            <person name="Veluchamy A."/>
            <person name="Ward B.J."/>
            <person name="Allen A."/>
            <person name="Barry K."/>
            <person name="Falciatore A."/>
            <person name="Ferrante M."/>
            <person name="Fortunato A.E."/>
            <person name="Gloeckner G."/>
            <person name="Gruber A."/>
            <person name="Hipkin R."/>
            <person name="Janech M."/>
            <person name="Kroth P."/>
            <person name="Leese F."/>
            <person name="Lindquist E."/>
            <person name="Lyon B.R."/>
            <person name="Martin J."/>
            <person name="Mayer C."/>
            <person name="Parker M."/>
            <person name="Quesneville H."/>
            <person name="Raymond J."/>
            <person name="Uhlig C."/>
            <person name="Valentin K.U."/>
            <person name="Worden A.Z."/>
            <person name="Armbrust E.V."/>
            <person name="Bowler C."/>
            <person name="Green B."/>
            <person name="Moulton V."/>
            <person name="Van Oosterhout C."/>
            <person name="Grigoriev I."/>
        </authorList>
    </citation>
    <scope>NUCLEOTIDE SEQUENCE [LARGE SCALE GENOMIC DNA]</scope>
    <source>
        <strain evidence="4 5">CCMP1102</strain>
    </source>
</reference>
<feature type="repeat" description="ARM" evidence="2">
    <location>
        <begin position="1166"/>
        <end position="1204"/>
    </location>
</feature>
<feature type="compositionally biased region" description="Basic and acidic residues" evidence="3">
    <location>
        <begin position="370"/>
        <end position="379"/>
    </location>
</feature>
<dbReference type="PROSITE" id="PS50176">
    <property type="entry name" value="ARM_REPEAT"/>
    <property type="match status" value="1"/>
</dbReference>
<evidence type="ECO:0000313" key="4">
    <source>
        <dbReference type="EMBL" id="OEU15683.1"/>
    </source>
</evidence>
<dbReference type="InterPro" id="IPR016024">
    <property type="entry name" value="ARM-type_fold"/>
</dbReference>
<feature type="compositionally biased region" description="Low complexity" evidence="3">
    <location>
        <begin position="91"/>
        <end position="112"/>
    </location>
</feature>
<feature type="compositionally biased region" description="Low complexity" evidence="3">
    <location>
        <begin position="186"/>
        <end position="202"/>
    </location>
</feature>
<keyword evidence="5" id="KW-1185">Reference proteome</keyword>
<feature type="region of interest" description="Disordered" evidence="3">
    <location>
        <begin position="309"/>
        <end position="468"/>
    </location>
</feature>
<feature type="compositionally biased region" description="Low complexity" evidence="3">
    <location>
        <begin position="425"/>
        <end position="436"/>
    </location>
</feature>
<feature type="compositionally biased region" description="Polar residues" evidence="3">
    <location>
        <begin position="320"/>
        <end position="340"/>
    </location>
</feature>
<dbReference type="Proteomes" id="UP000095751">
    <property type="component" value="Unassembled WGS sequence"/>
</dbReference>
<dbReference type="SMART" id="SM00185">
    <property type="entry name" value="ARM"/>
    <property type="match status" value="6"/>
</dbReference>
<dbReference type="Gene3D" id="1.25.10.10">
    <property type="entry name" value="Leucine-rich Repeat Variant"/>
    <property type="match status" value="3"/>
</dbReference>
<evidence type="ECO:0000256" key="3">
    <source>
        <dbReference type="SAM" id="MobiDB-lite"/>
    </source>
</evidence>
<feature type="compositionally biased region" description="Basic and acidic residues" evidence="3">
    <location>
        <begin position="402"/>
        <end position="419"/>
    </location>
</feature>